<sequence length="220" mass="25081">MVLIEGGTFTMGDIYDNTNPDAKPVHQVTLSDFKIGKYEVTYRQYDAFARRTARKLPEADSLQQGNRPVVNIDWQDARAFCNYYGWRLPTEQEWEYAARSGGKKMRFAGTNNIDSLNIYARTQNNSAPFAFKVGTKKPNSAGLYDMSGNVFEWIGNYYQFYPKNGKEPTWDKLENKGVRIIRGGSFEEGKYIASTYWRVGVLADAKANDVGFRCVDPLNK</sequence>
<dbReference type="AlphaFoldDB" id="A0A5D3YM26"/>
<comment type="caution">
    <text evidence="2">The sequence shown here is derived from an EMBL/GenBank/DDBJ whole genome shotgun (WGS) entry which is preliminary data.</text>
</comment>
<evidence type="ECO:0000313" key="3">
    <source>
        <dbReference type="Proteomes" id="UP000324595"/>
    </source>
</evidence>
<dbReference type="Proteomes" id="UP000324595">
    <property type="component" value="Unassembled WGS sequence"/>
</dbReference>
<dbReference type="InterPro" id="IPR042095">
    <property type="entry name" value="SUMF_sf"/>
</dbReference>
<keyword evidence="3" id="KW-1185">Reference proteome</keyword>
<dbReference type="PANTHER" id="PTHR23150:SF19">
    <property type="entry name" value="FORMYLGLYCINE-GENERATING ENZYME"/>
    <property type="match status" value="1"/>
</dbReference>
<dbReference type="Pfam" id="PF03781">
    <property type="entry name" value="FGE-sulfatase"/>
    <property type="match status" value="1"/>
</dbReference>
<dbReference type="OrthoDB" id="9768004at2"/>
<dbReference type="InterPro" id="IPR005532">
    <property type="entry name" value="SUMF_dom"/>
</dbReference>
<evidence type="ECO:0000313" key="2">
    <source>
        <dbReference type="EMBL" id="TYP93986.1"/>
    </source>
</evidence>
<dbReference type="Gene3D" id="3.90.1580.10">
    <property type="entry name" value="paralog of FGE (formylglycine-generating enzyme)"/>
    <property type="match status" value="1"/>
</dbReference>
<evidence type="ECO:0000259" key="1">
    <source>
        <dbReference type="Pfam" id="PF03781"/>
    </source>
</evidence>
<proteinExistence type="predicted"/>
<dbReference type="EMBL" id="VNHY01000002">
    <property type="protein sequence ID" value="TYP93986.1"/>
    <property type="molecule type" value="Genomic_DNA"/>
</dbReference>
<protein>
    <submittedName>
        <fullName evidence="2">Formylglycine-generating enzyme, required for sulfatase activity, contains SUMF1/FGE domain</fullName>
    </submittedName>
</protein>
<accession>A0A5D3YM26</accession>
<dbReference type="SUPFAM" id="SSF56436">
    <property type="entry name" value="C-type lectin-like"/>
    <property type="match status" value="1"/>
</dbReference>
<organism evidence="2 3">
    <name type="scientific">Fodinibius salinus</name>
    <dbReference type="NCBI Taxonomy" id="860790"/>
    <lineage>
        <taxon>Bacteria</taxon>
        <taxon>Pseudomonadati</taxon>
        <taxon>Balneolota</taxon>
        <taxon>Balneolia</taxon>
        <taxon>Balneolales</taxon>
        <taxon>Balneolaceae</taxon>
        <taxon>Fodinibius</taxon>
    </lineage>
</organism>
<dbReference type="GO" id="GO:0120147">
    <property type="term" value="F:formylglycine-generating oxidase activity"/>
    <property type="evidence" value="ECO:0007669"/>
    <property type="project" value="TreeGrafter"/>
</dbReference>
<feature type="domain" description="Sulfatase-modifying factor enzyme-like" evidence="1">
    <location>
        <begin position="1"/>
        <end position="215"/>
    </location>
</feature>
<dbReference type="PANTHER" id="PTHR23150">
    <property type="entry name" value="SULFATASE MODIFYING FACTOR 1, 2"/>
    <property type="match status" value="1"/>
</dbReference>
<name>A0A5D3YM26_9BACT</name>
<gene>
    <name evidence="2" type="ORF">LX73_1703</name>
</gene>
<dbReference type="InterPro" id="IPR051043">
    <property type="entry name" value="Sulfatase_Mod_Factor_Kinase"/>
</dbReference>
<dbReference type="InterPro" id="IPR016187">
    <property type="entry name" value="CTDL_fold"/>
</dbReference>
<reference evidence="2 3" key="1">
    <citation type="submission" date="2019-07" db="EMBL/GenBank/DDBJ databases">
        <title>Genomic Encyclopedia of Archaeal and Bacterial Type Strains, Phase II (KMG-II): from individual species to whole genera.</title>
        <authorList>
            <person name="Goeker M."/>
        </authorList>
    </citation>
    <scope>NUCLEOTIDE SEQUENCE [LARGE SCALE GENOMIC DNA]</scope>
    <source>
        <strain evidence="2 3">DSM 21935</strain>
    </source>
</reference>